<keyword evidence="4 5" id="KW-0472">Membrane</keyword>
<evidence type="ECO:0000256" key="3">
    <source>
        <dbReference type="ARBA" id="ARBA00022989"/>
    </source>
</evidence>
<dbReference type="AlphaFoldDB" id="A0A3B1D3H7"/>
<evidence type="ECO:0000256" key="4">
    <source>
        <dbReference type="ARBA" id="ARBA00023136"/>
    </source>
</evidence>
<keyword evidence="3 5" id="KW-1133">Transmembrane helix</keyword>
<reference evidence="6" key="1">
    <citation type="submission" date="2018-06" db="EMBL/GenBank/DDBJ databases">
        <authorList>
            <person name="Zhirakovskaya E."/>
        </authorList>
    </citation>
    <scope>NUCLEOTIDE SEQUENCE</scope>
</reference>
<dbReference type="InterPro" id="IPR006214">
    <property type="entry name" value="Bax_inhibitor_1-related"/>
</dbReference>
<feature type="transmembrane region" description="Helical" evidence="5">
    <location>
        <begin position="57"/>
        <end position="82"/>
    </location>
</feature>
<comment type="subcellular location">
    <subcellularLocation>
        <location evidence="1">Membrane</location>
        <topology evidence="1">Multi-pass membrane protein</topology>
    </subcellularLocation>
</comment>
<dbReference type="CDD" id="cd10432">
    <property type="entry name" value="BI-1-like_bacterial"/>
    <property type="match status" value="1"/>
</dbReference>
<feature type="transmembrane region" description="Helical" evidence="5">
    <location>
        <begin position="176"/>
        <end position="194"/>
    </location>
</feature>
<accession>A0A3B1D3H7</accession>
<proteinExistence type="predicted"/>
<dbReference type="Pfam" id="PF01027">
    <property type="entry name" value="Bax1-I"/>
    <property type="match status" value="1"/>
</dbReference>
<evidence type="ECO:0000256" key="2">
    <source>
        <dbReference type="ARBA" id="ARBA00022692"/>
    </source>
</evidence>
<dbReference type="PANTHER" id="PTHR23291">
    <property type="entry name" value="BAX INHIBITOR-RELATED"/>
    <property type="match status" value="1"/>
</dbReference>
<feature type="transmembrane region" description="Helical" evidence="5">
    <location>
        <begin position="151"/>
        <end position="170"/>
    </location>
</feature>
<dbReference type="GO" id="GO:0005886">
    <property type="term" value="C:plasma membrane"/>
    <property type="evidence" value="ECO:0007669"/>
    <property type="project" value="TreeGrafter"/>
</dbReference>
<dbReference type="EMBL" id="UOGE01000084">
    <property type="protein sequence ID" value="VAX23297.1"/>
    <property type="molecule type" value="Genomic_DNA"/>
</dbReference>
<gene>
    <name evidence="6" type="ORF">MNBD_NITROSPINAE02-984</name>
</gene>
<name>A0A3B1D3H7_9ZZZZ</name>
<feature type="transmembrane region" description="Helical" evidence="5">
    <location>
        <begin position="94"/>
        <end position="114"/>
    </location>
</feature>
<sequence length="241" mass="26393">MPDYNNYQSNQSVARGGVGSVAAEQQRFMVRVYNWMCAGLGITGVVAYIVASDETLMAVLMGSPFLLIGLVIAQLGLVFWLASRVMQMSQMTAMTVFMGYAALTGVTFSTIFVIYTSGSITSAFLVTAGTFAAMSFYGYTTKKDLTSWGSFLFMGLIGIIIASVVNMFLASTAMHWIITYAGVLIFVGLTAYDTQKIKEMNILGNEGTEEDTKEAIRGALTLYLDFINLFLMILRIMGDRR</sequence>
<evidence type="ECO:0000256" key="5">
    <source>
        <dbReference type="SAM" id="Phobius"/>
    </source>
</evidence>
<keyword evidence="2 5" id="KW-0812">Transmembrane</keyword>
<feature type="transmembrane region" description="Helical" evidence="5">
    <location>
        <begin position="32"/>
        <end position="51"/>
    </location>
</feature>
<evidence type="ECO:0000313" key="6">
    <source>
        <dbReference type="EMBL" id="VAX23297.1"/>
    </source>
</evidence>
<protein>
    <submittedName>
        <fullName evidence="6">Inner membrane protein YbhL</fullName>
    </submittedName>
</protein>
<feature type="transmembrane region" description="Helical" evidence="5">
    <location>
        <begin position="120"/>
        <end position="139"/>
    </location>
</feature>
<dbReference type="PANTHER" id="PTHR23291:SF50">
    <property type="entry name" value="PROTEIN LIFEGUARD 4"/>
    <property type="match status" value="1"/>
</dbReference>
<organism evidence="6">
    <name type="scientific">hydrothermal vent metagenome</name>
    <dbReference type="NCBI Taxonomy" id="652676"/>
    <lineage>
        <taxon>unclassified sequences</taxon>
        <taxon>metagenomes</taxon>
        <taxon>ecological metagenomes</taxon>
    </lineage>
</organism>
<evidence type="ECO:0000256" key="1">
    <source>
        <dbReference type="ARBA" id="ARBA00004141"/>
    </source>
</evidence>